<evidence type="ECO:0000313" key="2">
    <source>
        <dbReference type="Proteomes" id="UP001432027"/>
    </source>
</evidence>
<name>A0AAV5TVL9_9BILA</name>
<dbReference type="EMBL" id="BTSX01000005">
    <property type="protein sequence ID" value="GMS98286.1"/>
    <property type="molecule type" value="Genomic_DNA"/>
</dbReference>
<gene>
    <name evidence="1" type="ORF">PENTCL1PPCAC_20461</name>
</gene>
<dbReference type="Proteomes" id="UP001432027">
    <property type="component" value="Unassembled WGS sequence"/>
</dbReference>
<evidence type="ECO:0000313" key="1">
    <source>
        <dbReference type="EMBL" id="GMS98286.1"/>
    </source>
</evidence>
<feature type="non-terminal residue" evidence="1">
    <location>
        <position position="1"/>
    </location>
</feature>
<accession>A0AAV5TVL9</accession>
<keyword evidence="2" id="KW-1185">Reference proteome</keyword>
<protein>
    <recommendedName>
        <fullName evidence="3">DUF38 domain-containing protein</fullName>
    </recommendedName>
</protein>
<dbReference type="AlphaFoldDB" id="A0AAV5TVL9"/>
<comment type="caution">
    <text evidence="1">The sequence shown here is derived from an EMBL/GenBank/DDBJ whole genome shotgun (WGS) entry which is preliminary data.</text>
</comment>
<sequence length="144" mass="16646">NTLQGESGVLVRLDDMEFKLTDDLEVHSRLLQLRNRLFAGIAFECFKIQVDDNATLDFVRKFMTNFKIENLHFVVESDVALQNSLRIMEFLPRCTYTITIVFISNSQKLNSLPPMENLELFTGCGQVRPIRSQTCSKRNHQGFK</sequence>
<organism evidence="1 2">
    <name type="scientific">Pristionchus entomophagus</name>
    <dbReference type="NCBI Taxonomy" id="358040"/>
    <lineage>
        <taxon>Eukaryota</taxon>
        <taxon>Metazoa</taxon>
        <taxon>Ecdysozoa</taxon>
        <taxon>Nematoda</taxon>
        <taxon>Chromadorea</taxon>
        <taxon>Rhabditida</taxon>
        <taxon>Rhabditina</taxon>
        <taxon>Diplogasteromorpha</taxon>
        <taxon>Diplogasteroidea</taxon>
        <taxon>Neodiplogasteridae</taxon>
        <taxon>Pristionchus</taxon>
    </lineage>
</organism>
<reference evidence="1" key="1">
    <citation type="submission" date="2023-10" db="EMBL/GenBank/DDBJ databases">
        <title>Genome assembly of Pristionchus species.</title>
        <authorList>
            <person name="Yoshida K."/>
            <person name="Sommer R.J."/>
        </authorList>
    </citation>
    <scope>NUCLEOTIDE SEQUENCE</scope>
    <source>
        <strain evidence="1">RS0144</strain>
    </source>
</reference>
<evidence type="ECO:0008006" key="3">
    <source>
        <dbReference type="Google" id="ProtNLM"/>
    </source>
</evidence>
<proteinExistence type="predicted"/>